<reference evidence="1" key="1">
    <citation type="submission" date="2022-09" db="EMBL/GenBank/DDBJ databases">
        <title>Characterization of three MwoI isoschizomers from sequenced genome and metagenomes.</title>
        <authorList>
            <person name="Fomenkov A."/>
            <person name="Xu S.Y."/>
            <person name="Roberts R.J."/>
        </authorList>
    </citation>
    <scope>NUCLEOTIDE SEQUENCE</scope>
    <source>
        <strain evidence="1">DSM 2970</strain>
    </source>
</reference>
<gene>
    <name evidence="1" type="ORF">N5910_06580</name>
</gene>
<name>A0A9E7UG06_METWO</name>
<evidence type="ECO:0000313" key="1">
    <source>
        <dbReference type="EMBL" id="UXH31204.1"/>
    </source>
</evidence>
<accession>A0A9E7UG06</accession>
<dbReference type="EMBL" id="CP104550">
    <property type="protein sequence ID" value="UXH31204.1"/>
    <property type="molecule type" value="Genomic_DNA"/>
</dbReference>
<dbReference type="GeneID" id="75106902"/>
<protein>
    <submittedName>
        <fullName evidence="1">Uncharacterized protein</fullName>
    </submittedName>
</protein>
<organism evidence="1">
    <name type="scientific">Methanothermobacter wolfeii</name>
    <name type="common">Methanobacterium wolfei</name>
    <dbReference type="NCBI Taxonomy" id="145261"/>
    <lineage>
        <taxon>Archaea</taxon>
        <taxon>Methanobacteriati</taxon>
        <taxon>Methanobacteriota</taxon>
        <taxon>Methanomada group</taxon>
        <taxon>Methanobacteria</taxon>
        <taxon>Methanobacteriales</taxon>
        <taxon>Methanobacteriaceae</taxon>
        <taxon>Methanothermobacter</taxon>
    </lineage>
</organism>
<sequence length="77" mass="7811">MATFLLLSVAVFLLGANHAAAADDILTGELPGGGTSGEGDVFRVTAASPDGVYYTIDGSIHHGTVQSTVPRSYSTGQ</sequence>
<proteinExistence type="predicted"/>
<dbReference type="Proteomes" id="UP001065373">
    <property type="component" value="Chromosome"/>
</dbReference>
<dbReference type="AlphaFoldDB" id="A0A9E7UG06"/>
<dbReference type="RefSeq" id="WP_261599445.1">
    <property type="nucleotide sequence ID" value="NZ_CP104550.1"/>
</dbReference>